<organism evidence="11 12">
    <name type="scientific">Melipona quadrifasciata</name>
    <dbReference type="NCBI Taxonomy" id="166423"/>
    <lineage>
        <taxon>Eukaryota</taxon>
        <taxon>Metazoa</taxon>
        <taxon>Ecdysozoa</taxon>
        <taxon>Arthropoda</taxon>
        <taxon>Hexapoda</taxon>
        <taxon>Insecta</taxon>
        <taxon>Pterygota</taxon>
        <taxon>Neoptera</taxon>
        <taxon>Endopterygota</taxon>
        <taxon>Hymenoptera</taxon>
        <taxon>Apocrita</taxon>
        <taxon>Aculeata</taxon>
        <taxon>Apoidea</taxon>
        <taxon>Anthophila</taxon>
        <taxon>Apidae</taxon>
        <taxon>Melipona</taxon>
    </lineage>
</organism>
<evidence type="ECO:0000313" key="11">
    <source>
        <dbReference type="EMBL" id="KOX79970.1"/>
    </source>
</evidence>
<dbReference type="PANTHER" id="PTHR19139">
    <property type="entry name" value="AQUAPORIN TRANSPORTER"/>
    <property type="match status" value="1"/>
</dbReference>
<keyword evidence="8 10" id="KW-0472">Membrane</keyword>
<comment type="subunit">
    <text evidence="3">Homotetramer.</text>
</comment>
<keyword evidence="4 9" id="KW-0813">Transport</keyword>
<keyword evidence="6" id="KW-0677">Repeat</keyword>
<dbReference type="PANTHER" id="PTHR19139:SF291">
    <property type="entry name" value="AQUAPORIN"/>
    <property type="match status" value="1"/>
</dbReference>
<feature type="transmembrane region" description="Helical" evidence="10">
    <location>
        <begin position="95"/>
        <end position="118"/>
    </location>
</feature>
<gene>
    <name evidence="11" type="ORF">WN51_06382</name>
</gene>
<dbReference type="PROSITE" id="PS00221">
    <property type="entry name" value="MIP"/>
    <property type="match status" value="1"/>
</dbReference>
<evidence type="ECO:0000256" key="3">
    <source>
        <dbReference type="ARBA" id="ARBA00011881"/>
    </source>
</evidence>
<evidence type="ECO:0000256" key="1">
    <source>
        <dbReference type="ARBA" id="ARBA00004141"/>
    </source>
</evidence>
<accession>A0A0M9A9I5</accession>
<feature type="transmembrane region" description="Helical" evidence="10">
    <location>
        <begin position="211"/>
        <end position="232"/>
    </location>
</feature>
<sequence>MQRSVGKRPSYLHLWHEFLTLQSTAKQLARNPFYKSTGIMNVSTVFPEGLTETERSQRHATTSIKDDEEAQDRYNRVKEFVGLEEVMKFEFLLKLFAETLGTLLLVLIGCASCITWTADNPPTVVHIAFTFGLAVASLAHVLGPISGCHVNPAVSLGLLVSGNCSFLKALCYIVCQCCGAIVGSGILKLLVPTEATNKGLGVTDLGSWVNEIQGIFMEAIVTFLLLLVVHAVTDPKRTDTKGWAPLAIGLTITVAHMAAVPVTGSSMNPARSLGPAIVQGKWHNQWIYWVGPILGGCAAGGLYKLAFRQRQKDDEASYDF</sequence>
<comment type="subcellular location">
    <subcellularLocation>
        <location evidence="1">Membrane</location>
        <topology evidence="1">Multi-pass membrane protein</topology>
    </subcellularLocation>
</comment>
<proteinExistence type="inferred from homology"/>
<evidence type="ECO:0000256" key="9">
    <source>
        <dbReference type="RuleBase" id="RU000477"/>
    </source>
</evidence>
<feature type="transmembrane region" description="Helical" evidence="10">
    <location>
        <begin position="286"/>
        <end position="303"/>
    </location>
</feature>
<evidence type="ECO:0000256" key="6">
    <source>
        <dbReference type="ARBA" id="ARBA00022737"/>
    </source>
</evidence>
<dbReference type="InterPro" id="IPR022357">
    <property type="entry name" value="MIP_CS"/>
</dbReference>
<evidence type="ECO:0000256" key="10">
    <source>
        <dbReference type="SAM" id="Phobius"/>
    </source>
</evidence>
<dbReference type="InterPro" id="IPR034294">
    <property type="entry name" value="Aquaporin_transptr"/>
</dbReference>
<evidence type="ECO:0000256" key="5">
    <source>
        <dbReference type="ARBA" id="ARBA00022692"/>
    </source>
</evidence>
<evidence type="ECO:0000256" key="8">
    <source>
        <dbReference type="ARBA" id="ARBA00023136"/>
    </source>
</evidence>
<keyword evidence="5 9" id="KW-0812">Transmembrane</keyword>
<name>A0A0M9A9I5_9HYME</name>
<dbReference type="Pfam" id="PF00230">
    <property type="entry name" value="MIP"/>
    <property type="match status" value="1"/>
</dbReference>
<dbReference type="GO" id="GO:0005886">
    <property type="term" value="C:plasma membrane"/>
    <property type="evidence" value="ECO:0007669"/>
    <property type="project" value="TreeGrafter"/>
</dbReference>
<keyword evidence="7 10" id="KW-1133">Transmembrane helix</keyword>
<dbReference type="InterPro" id="IPR023271">
    <property type="entry name" value="Aquaporin-like"/>
</dbReference>
<dbReference type="OrthoDB" id="3222at2759"/>
<dbReference type="CDD" id="cd00333">
    <property type="entry name" value="MIP"/>
    <property type="match status" value="1"/>
</dbReference>
<evidence type="ECO:0000313" key="12">
    <source>
        <dbReference type="Proteomes" id="UP000053105"/>
    </source>
</evidence>
<dbReference type="EMBL" id="KQ435709">
    <property type="protein sequence ID" value="KOX79970.1"/>
    <property type="molecule type" value="Genomic_DNA"/>
</dbReference>
<dbReference type="NCBIfam" id="TIGR00861">
    <property type="entry name" value="MIP"/>
    <property type="match status" value="1"/>
</dbReference>
<reference evidence="11 12" key="1">
    <citation type="submission" date="2015-07" db="EMBL/GenBank/DDBJ databases">
        <title>The genome of Melipona quadrifasciata.</title>
        <authorList>
            <person name="Pan H."/>
            <person name="Kapheim K."/>
        </authorList>
    </citation>
    <scope>NUCLEOTIDE SEQUENCE [LARGE SCALE GENOMIC DNA]</scope>
    <source>
        <strain evidence="11">0111107301</strain>
        <tissue evidence="11">Whole body</tissue>
    </source>
</reference>
<evidence type="ECO:0000256" key="2">
    <source>
        <dbReference type="ARBA" id="ARBA00006175"/>
    </source>
</evidence>
<evidence type="ECO:0000256" key="4">
    <source>
        <dbReference type="ARBA" id="ARBA00022448"/>
    </source>
</evidence>
<dbReference type="PRINTS" id="PR00783">
    <property type="entry name" value="MINTRINSICP"/>
</dbReference>
<protein>
    <submittedName>
        <fullName evidence="11">Aquaporin AQPAe.a</fullName>
    </submittedName>
</protein>
<dbReference type="Gene3D" id="1.20.1080.10">
    <property type="entry name" value="Glycerol uptake facilitator protein"/>
    <property type="match status" value="1"/>
</dbReference>
<feature type="transmembrane region" description="Helical" evidence="10">
    <location>
        <begin position="244"/>
        <end position="266"/>
    </location>
</feature>
<dbReference type="AlphaFoldDB" id="A0A0M9A9I5"/>
<dbReference type="Proteomes" id="UP000053105">
    <property type="component" value="Unassembled WGS sequence"/>
</dbReference>
<dbReference type="GO" id="GO:0015267">
    <property type="term" value="F:channel activity"/>
    <property type="evidence" value="ECO:0007669"/>
    <property type="project" value="InterPro"/>
</dbReference>
<keyword evidence="12" id="KW-1185">Reference proteome</keyword>
<dbReference type="SUPFAM" id="SSF81338">
    <property type="entry name" value="Aquaporin-like"/>
    <property type="match status" value="1"/>
</dbReference>
<dbReference type="STRING" id="166423.A0A0M9A9I5"/>
<feature type="transmembrane region" description="Helical" evidence="10">
    <location>
        <begin position="124"/>
        <end position="145"/>
    </location>
</feature>
<evidence type="ECO:0000256" key="7">
    <source>
        <dbReference type="ARBA" id="ARBA00022989"/>
    </source>
</evidence>
<feature type="transmembrane region" description="Helical" evidence="10">
    <location>
        <begin position="166"/>
        <end position="191"/>
    </location>
</feature>
<comment type="similarity">
    <text evidence="2 9">Belongs to the MIP/aquaporin (TC 1.A.8) family.</text>
</comment>
<dbReference type="InterPro" id="IPR000425">
    <property type="entry name" value="MIP"/>
</dbReference>